<protein>
    <submittedName>
        <fullName evidence="1">Uncharacterized protein</fullName>
    </submittedName>
</protein>
<accession>A0AC61TND1</accession>
<reference evidence="1 2" key="1">
    <citation type="journal article" date="2021" name="Curr. Microbiol.">
        <title>Complete Genome Sequence of a Novel Bacteriophage RpY1 Infecting Ralstonia solanacearum Strains.</title>
        <authorList>
            <person name="Lee S.Y."/>
            <person name="Thapa Magar R."/>
            <person name="Kim H.J."/>
            <person name="Choi K."/>
            <person name="Lee S.W."/>
        </authorList>
    </citation>
    <scope>NUCLEOTIDE SEQUENCE [LARGE SCALE GENOMIC DNA]</scope>
</reference>
<evidence type="ECO:0000313" key="1">
    <source>
        <dbReference type="EMBL" id="UCR90912.1"/>
    </source>
</evidence>
<organism evidence="1 2">
    <name type="scientific">Ralstonia phage RpY2</name>
    <dbReference type="NCBI Taxonomy" id="2880950"/>
    <lineage>
        <taxon>Viruses</taxon>
        <taxon>Duplodnaviria</taxon>
        <taxon>Heunggongvirae</taxon>
        <taxon>Uroviricota</taxon>
        <taxon>Caudoviricetes</taxon>
        <taxon>Autographivirales</taxon>
        <taxon>Autotranscriptaviridae</taxon>
        <taxon>Serkorvirus</taxon>
        <taxon>Serkorvirus RpY2</taxon>
    </lineage>
</organism>
<evidence type="ECO:0000313" key="2">
    <source>
        <dbReference type="Proteomes" id="UP000827525"/>
    </source>
</evidence>
<dbReference type="Proteomes" id="UP000827525">
    <property type="component" value="Segment"/>
</dbReference>
<dbReference type="EMBL" id="OK318991">
    <property type="protein sequence ID" value="UCR90912.1"/>
    <property type="molecule type" value="Genomic_DNA"/>
</dbReference>
<sequence length="88" mass="10138">MDQRGVLSVALSTVRAVKFWRRNHEGTLKASHWQYGLGPCGEHVGTLRAGFDGDWLVIHQYTDKTEKLFHFHVRDIAGKVEFLLFEEP</sequence>
<name>A0AC61TND1_9CAUD</name>
<keyword evidence="2" id="KW-1185">Reference proteome</keyword>
<proteinExistence type="predicted"/>